<evidence type="ECO:0000256" key="1">
    <source>
        <dbReference type="ARBA" id="ARBA00004167"/>
    </source>
</evidence>
<evidence type="ECO:0000256" key="4">
    <source>
        <dbReference type="ARBA" id="ARBA00023136"/>
    </source>
</evidence>
<dbReference type="SUPFAM" id="SSF52833">
    <property type="entry name" value="Thioredoxin-like"/>
    <property type="match status" value="1"/>
</dbReference>
<dbReference type="EMBL" id="UZAH01027297">
    <property type="protein sequence ID" value="VDO90409.1"/>
    <property type="molecule type" value="Genomic_DNA"/>
</dbReference>
<proteinExistence type="predicted"/>
<accession>A0A3P7ZJB4</accession>
<dbReference type="AlphaFoldDB" id="A0A3P7ZJB4"/>
<dbReference type="Pfam" id="PF00085">
    <property type="entry name" value="Thioredoxin"/>
    <property type="match status" value="1"/>
</dbReference>
<keyword evidence="2" id="KW-0812">Transmembrane</keyword>
<dbReference type="InterPro" id="IPR036249">
    <property type="entry name" value="Thioredoxin-like_sf"/>
</dbReference>
<dbReference type="GO" id="GO:0016020">
    <property type="term" value="C:membrane"/>
    <property type="evidence" value="ECO:0007669"/>
    <property type="project" value="UniProtKB-SubCell"/>
</dbReference>
<evidence type="ECO:0000256" key="3">
    <source>
        <dbReference type="ARBA" id="ARBA00022989"/>
    </source>
</evidence>
<organism evidence="6">
    <name type="scientific">Heligmosomoides polygyrus</name>
    <name type="common">Parasitic roundworm</name>
    <dbReference type="NCBI Taxonomy" id="6339"/>
    <lineage>
        <taxon>Eukaryota</taxon>
        <taxon>Metazoa</taxon>
        <taxon>Ecdysozoa</taxon>
        <taxon>Nematoda</taxon>
        <taxon>Chromadorea</taxon>
        <taxon>Rhabditida</taxon>
        <taxon>Rhabditina</taxon>
        <taxon>Rhabditomorpha</taxon>
        <taxon>Strongyloidea</taxon>
        <taxon>Heligmosomidae</taxon>
        <taxon>Heligmosomoides</taxon>
    </lineage>
</organism>
<evidence type="ECO:0000259" key="5">
    <source>
        <dbReference type="PROSITE" id="PS51352"/>
    </source>
</evidence>
<evidence type="ECO:0000313" key="6">
    <source>
        <dbReference type="EMBL" id="VDO90409.1"/>
    </source>
</evidence>
<keyword evidence="4" id="KW-0472">Membrane</keyword>
<dbReference type="Gene3D" id="3.40.30.10">
    <property type="entry name" value="Glutaredoxin"/>
    <property type="match status" value="1"/>
</dbReference>
<reference evidence="6" key="1">
    <citation type="submission" date="2018-11" db="EMBL/GenBank/DDBJ databases">
        <authorList>
            <consortium name="Pathogen Informatics"/>
        </authorList>
    </citation>
    <scope>NUCLEOTIDE SEQUENCE [LARGE SCALE GENOMIC DNA]</scope>
</reference>
<gene>
    <name evidence="6" type="ORF">HPBE_LOCUS11951</name>
</gene>
<dbReference type="PROSITE" id="PS51352">
    <property type="entry name" value="THIOREDOXIN_2"/>
    <property type="match status" value="1"/>
</dbReference>
<name>A0A3P7ZJB4_HELPZ</name>
<dbReference type="PANTHER" id="PTHR46426:SF1">
    <property type="entry name" value="PROTEIN DISULFIDE-ISOMERASE TMX3"/>
    <property type="match status" value="1"/>
</dbReference>
<dbReference type="InterPro" id="IPR052250">
    <property type="entry name" value="PDI_TMX3"/>
</dbReference>
<sequence>MFQFYAPWCAHCKRLLPIWEHLGHAVSDKNLPVRVAKMDCTRFTGACNKLSISGYPTILFFRQGRRIEYNGERTKEALFNFIVKSAAPIVEKVNAARINDVDSRNDPAFVIIGDEKDDMHTEFEAIADSLFSKVELHFCVLPNTLASSTLQLSEGLRKWIMAERWPVMPRASGSNLADIASSGKLTVLVICTEVGLNILALIKARGAAEDLRESEYLWSRFQFAWMDGPDVATSIVMGNMELHLGMLVLNYSTYEYYLNDDEPEKVTRKSIVSWLNNLADGIEKGTASAHGGRSLPVRIRRIFYEVYSNVTQMFATQPLLSSVLFGMPIAFLSIIFESLAVQCSLSFETVRRDGTHQGRLVCA</sequence>
<protein>
    <recommendedName>
        <fullName evidence="5">Thioredoxin domain-containing protein</fullName>
    </recommendedName>
</protein>
<dbReference type="OrthoDB" id="74910at2759"/>
<dbReference type="GO" id="GO:0005783">
    <property type="term" value="C:endoplasmic reticulum"/>
    <property type="evidence" value="ECO:0007669"/>
    <property type="project" value="TreeGrafter"/>
</dbReference>
<dbReference type="InterPro" id="IPR013766">
    <property type="entry name" value="Thioredoxin_domain"/>
</dbReference>
<feature type="domain" description="Thioredoxin" evidence="5">
    <location>
        <begin position="1"/>
        <end position="87"/>
    </location>
</feature>
<keyword evidence="3" id="KW-1133">Transmembrane helix</keyword>
<evidence type="ECO:0000256" key="2">
    <source>
        <dbReference type="ARBA" id="ARBA00022692"/>
    </source>
</evidence>
<comment type="subcellular location">
    <subcellularLocation>
        <location evidence="1">Membrane</location>
        <topology evidence="1">Single-pass membrane protein</topology>
    </subcellularLocation>
</comment>
<dbReference type="PANTHER" id="PTHR46426">
    <property type="entry name" value="PROTEIN DISULFIDE-ISOMERASE TMX3"/>
    <property type="match status" value="1"/>
</dbReference>